<name>A0A3M9MCY9_9MICO</name>
<comment type="caution">
    <text evidence="1">The sequence shown here is derived from an EMBL/GenBank/DDBJ whole genome shotgun (WGS) entry which is preliminary data.</text>
</comment>
<dbReference type="Proteomes" id="UP000271678">
    <property type="component" value="Unassembled WGS sequence"/>
</dbReference>
<proteinExistence type="predicted"/>
<reference evidence="1 2" key="1">
    <citation type="submission" date="2018-11" db="EMBL/GenBank/DDBJ databases">
        <title>Draft genome of Simplicispira Flexivirga sp. BO-16.</title>
        <authorList>
            <person name="Im W.T."/>
        </authorList>
    </citation>
    <scope>NUCLEOTIDE SEQUENCE [LARGE SCALE GENOMIC DNA]</scope>
    <source>
        <strain evidence="1 2">BO-16</strain>
    </source>
</reference>
<accession>A0A3M9MCY9</accession>
<sequence>MADLVHFLANDDAIEGGVHDGIDEVTLTLVELLEFAVQRAAHLARCCVVVGNSVFEGALEAVGEVLGEC</sequence>
<dbReference type="RefSeq" id="WP_123270950.1">
    <property type="nucleotide sequence ID" value="NZ_RJJQ01000006.1"/>
</dbReference>
<dbReference type="EMBL" id="RJJQ01000006">
    <property type="protein sequence ID" value="RNI23075.1"/>
    <property type="molecule type" value="Genomic_DNA"/>
</dbReference>
<evidence type="ECO:0000313" key="2">
    <source>
        <dbReference type="Proteomes" id="UP000271678"/>
    </source>
</evidence>
<protein>
    <submittedName>
        <fullName evidence="1">Uncharacterized protein</fullName>
    </submittedName>
</protein>
<dbReference type="AlphaFoldDB" id="A0A3M9MCY9"/>
<evidence type="ECO:0000313" key="1">
    <source>
        <dbReference type="EMBL" id="RNI23075.1"/>
    </source>
</evidence>
<keyword evidence="2" id="KW-1185">Reference proteome</keyword>
<gene>
    <name evidence="1" type="ORF">EFY87_07985</name>
</gene>
<organism evidence="1 2">
    <name type="scientific">Flexivirga caeni</name>
    <dbReference type="NCBI Taxonomy" id="2294115"/>
    <lineage>
        <taxon>Bacteria</taxon>
        <taxon>Bacillati</taxon>
        <taxon>Actinomycetota</taxon>
        <taxon>Actinomycetes</taxon>
        <taxon>Micrococcales</taxon>
        <taxon>Dermacoccaceae</taxon>
        <taxon>Flexivirga</taxon>
    </lineage>
</organism>